<feature type="domain" description="PRORP" evidence="5">
    <location>
        <begin position="390"/>
        <end position="616"/>
    </location>
</feature>
<keyword evidence="3" id="KW-1015">Disulfide bond</keyword>
<dbReference type="InterPro" id="IPR036549">
    <property type="entry name" value="CX6/COA6-like_sf"/>
</dbReference>
<accession>A0AA39LRX0</accession>
<dbReference type="Proteomes" id="UP001175271">
    <property type="component" value="Unassembled WGS sequence"/>
</dbReference>
<dbReference type="GO" id="GO:0005739">
    <property type="term" value="C:mitochondrion"/>
    <property type="evidence" value="ECO:0007669"/>
    <property type="project" value="UniProtKB-SubCell"/>
</dbReference>
<dbReference type="PANTHER" id="PTHR46690:SF1">
    <property type="entry name" value="CYTOCHROME C OXIDASE ASSEMBLY FACTOR 6 HOMOLOG"/>
    <property type="match status" value="1"/>
</dbReference>
<dbReference type="GO" id="GO:0008535">
    <property type="term" value="P:respiratory chain complex IV assembly"/>
    <property type="evidence" value="ECO:0007669"/>
    <property type="project" value="InterPro"/>
</dbReference>
<proteinExistence type="predicted"/>
<dbReference type="InterPro" id="IPR048280">
    <property type="entry name" value="COX6B-like"/>
</dbReference>
<protein>
    <recommendedName>
        <fullName evidence="5">PRORP domain-containing protein</fullName>
    </recommendedName>
</protein>
<dbReference type="AlphaFoldDB" id="A0AA39LRX0"/>
<dbReference type="PROSITE" id="PS51808">
    <property type="entry name" value="CHCH"/>
    <property type="match status" value="1"/>
</dbReference>
<dbReference type="Gene3D" id="3.40.50.11980">
    <property type="match status" value="1"/>
</dbReference>
<dbReference type="Pfam" id="PF02297">
    <property type="entry name" value="COX6B"/>
    <property type="match status" value="1"/>
</dbReference>
<evidence type="ECO:0000313" key="6">
    <source>
        <dbReference type="EMBL" id="KAK0407447.1"/>
    </source>
</evidence>
<evidence type="ECO:0000256" key="2">
    <source>
        <dbReference type="ARBA" id="ARBA00023128"/>
    </source>
</evidence>
<gene>
    <name evidence="6" type="ORF">QR680_019200</name>
</gene>
<dbReference type="Gene3D" id="1.10.10.140">
    <property type="entry name" value="Cytochrome c oxidase, subunit VIb"/>
    <property type="match status" value="1"/>
</dbReference>
<evidence type="ECO:0000259" key="5">
    <source>
        <dbReference type="Pfam" id="PF16953"/>
    </source>
</evidence>
<keyword evidence="2" id="KW-0496">Mitochondrion</keyword>
<keyword evidence="7" id="KW-1185">Reference proteome</keyword>
<organism evidence="6 7">
    <name type="scientific">Steinernema hermaphroditum</name>
    <dbReference type="NCBI Taxonomy" id="289476"/>
    <lineage>
        <taxon>Eukaryota</taxon>
        <taxon>Metazoa</taxon>
        <taxon>Ecdysozoa</taxon>
        <taxon>Nematoda</taxon>
        <taxon>Chromadorea</taxon>
        <taxon>Rhabditida</taxon>
        <taxon>Tylenchina</taxon>
        <taxon>Panagrolaimomorpha</taxon>
        <taxon>Strongyloidoidea</taxon>
        <taxon>Steinernematidae</taxon>
        <taxon>Steinernema</taxon>
    </lineage>
</organism>
<name>A0AA39LRX0_9BILA</name>
<dbReference type="InterPro" id="IPR042289">
    <property type="entry name" value="COA6"/>
</dbReference>
<dbReference type="EMBL" id="JAUCMV010000004">
    <property type="protein sequence ID" value="KAK0407447.1"/>
    <property type="molecule type" value="Genomic_DNA"/>
</dbReference>
<comment type="subcellular location">
    <subcellularLocation>
        <location evidence="1">Mitochondrion</location>
    </subcellularLocation>
</comment>
<dbReference type="GO" id="GO:0042775">
    <property type="term" value="P:mitochondrial ATP synthesis coupled electron transport"/>
    <property type="evidence" value="ECO:0007669"/>
    <property type="project" value="TreeGrafter"/>
</dbReference>
<dbReference type="SUPFAM" id="SSF47694">
    <property type="entry name" value="Cytochrome c oxidase subunit h"/>
    <property type="match status" value="1"/>
</dbReference>
<dbReference type="InterPro" id="IPR031595">
    <property type="entry name" value="PRORP_C"/>
</dbReference>
<reference evidence="6" key="1">
    <citation type="submission" date="2023-06" db="EMBL/GenBank/DDBJ databases">
        <title>Genomic analysis of the entomopathogenic nematode Steinernema hermaphroditum.</title>
        <authorList>
            <person name="Schwarz E.M."/>
            <person name="Heppert J.K."/>
            <person name="Baniya A."/>
            <person name="Schwartz H.T."/>
            <person name="Tan C.-H."/>
            <person name="Antoshechkin I."/>
            <person name="Sternberg P.W."/>
            <person name="Goodrich-Blair H."/>
            <person name="Dillman A.R."/>
        </authorList>
    </citation>
    <scope>NUCLEOTIDE SEQUENCE</scope>
    <source>
        <strain evidence="6">PS9179</strain>
        <tissue evidence="6">Whole animal</tissue>
    </source>
</reference>
<dbReference type="PANTHER" id="PTHR46690">
    <property type="entry name" value="CYTOCHROME C OXIDASE ASSEMBLY FACTOR 6 HOMOLOG"/>
    <property type="match status" value="1"/>
</dbReference>
<sequence length="625" mass="71746">MPTAESTTESIRSTRKACYEARDLFLSCLDTNSGELKKCKKERADFDKKCPVSWVDHFIRKHQFDRNTMLLQRLRNNLLPVAFRVQASYSTATPPAADTRPKRSQSRHTRKNPRPKQKPTIPDVLAPHGLFQSLSAPTLSLAEVPIIQFLQLKEGEDRGISSDIWKNAALPGQLLDSRIIDALRKCNQFEAGRNYMERMLSAREELTASSLIEAAKFFPLIAIQNALKPKADRQLIAKIEDRMVDLPKSVFSDTARFFLESGKLACSAYVKPVNLDEFDIKQLLFGRDCFAVLAHESMTRKDVPRFMEIAALLPEISQAEIYANKHLHSIFCDFLKYADSKGREQLEQFFFKGFITQTKYITLEENTFLVKPVIKVLEGHGWKVENAFVDYKGSCDACGSKIPLNDELSKEEFETFKAGIKDFVEGLSTSRKSGSLREMKYLENMLKETKNTVDPSAPFLVMDTLNVAHQHFKNLQRVHKLILSLLQHFAHVVLITRPGMDPLFLQKLKRLPISVFFADKRSEDDIFVLMAATEMGPNCYVMTNDFFRAHRVRIEEDIVPLFDRWMARRCVRFNRRNLYYEVPPSYSRTVQYSAKGYHIPVQTKGGQDVPEFTWMCIQKPVPNAQ</sequence>
<feature type="compositionally biased region" description="Basic residues" evidence="4">
    <location>
        <begin position="102"/>
        <end position="117"/>
    </location>
</feature>
<feature type="region of interest" description="Disordered" evidence="4">
    <location>
        <begin position="90"/>
        <end position="123"/>
    </location>
</feature>
<evidence type="ECO:0000256" key="1">
    <source>
        <dbReference type="ARBA" id="ARBA00004173"/>
    </source>
</evidence>
<evidence type="ECO:0000313" key="7">
    <source>
        <dbReference type="Proteomes" id="UP001175271"/>
    </source>
</evidence>
<evidence type="ECO:0000256" key="3">
    <source>
        <dbReference type="ARBA" id="ARBA00023157"/>
    </source>
</evidence>
<evidence type="ECO:0000256" key="4">
    <source>
        <dbReference type="SAM" id="MobiDB-lite"/>
    </source>
</evidence>
<dbReference type="Pfam" id="PF16953">
    <property type="entry name" value="PRORP"/>
    <property type="match status" value="1"/>
</dbReference>
<comment type="caution">
    <text evidence="6">The sequence shown here is derived from an EMBL/GenBank/DDBJ whole genome shotgun (WGS) entry which is preliminary data.</text>
</comment>